<proteinExistence type="predicted"/>
<dbReference type="EMBL" id="BAAFGK010000004">
    <property type="protein sequence ID" value="GAB0057235.1"/>
    <property type="molecule type" value="Genomic_DNA"/>
</dbReference>
<name>A0ABQ0C8M2_9PROT</name>
<dbReference type="Gene3D" id="2.60.320.10">
    <property type="entry name" value="N-utilization substance G protein NusG, insert domain"/>
    <property type="match status" value="1"/>
</dbReference>
<dbReference type="InterPro" id="IPR038690">
    <property type="entry name" value="NusG_2_sf"/>
</dbReference>
<protein>
    <recommendedName>
        <fullName evidence="3">NusG domain-containing protein</fullName>
    </recommendedName>
</protein>
<sequence length="134" mass="14282">MTPLDLFRRAVTPADRWLMGVSAVTILVFAMRTVTTPGKSAIVSRDNRPVLRLALDTDAKHEVAGRLGPVVVQVEGGRVRLLEHRSPRMIGTRAGWIQGAGRAIACVPCGIVIRVEGENPTPSGEGGGFDAISE</sequence>
<comment type="caution">
    <text evidence="1">The sequence shown here is derived from an EMBL/GenBank/DDBJ whole genome shotgun (WGS) entry which is preliminary data.</text>
</comment>
<evidence type="ECO:0000313" key="2">
    <source>
        <dbReference type="Proteomes" id="UP001628193"/>
    </source>
</evidence>
<evidence type="ECO:0000313" key="1">
    <source>
        <dbReference type="EMBL" id="GAB0057235.1"/>
    </source>
</evidence>
<dbReference type="Proteomes" id="UP001628193">
    <property type="component" value="Unassembled WGS sequence"/>
</dbReference>
<evidence type="ECO:0008006" key="3">
    <source>
        <dbReference type="Google" id="ProtNLM"/>
    </source>
</evidence>
<gene>
    <name evidence="1" type="ORF">SIID45300_01558</name>
</gene>
<organism evidence="1 2">
    <name type="scientific">Candidatus Magnetaquiglobus chichijimensis</name>
    <dbReference type="NCBI Taxonomy" id="3141448"/>
    <lineage>
        <taxon>Bacteria</taxon>
        <taxon>Pseudomonadati</taxon>
        <taxon>Pseudomonadota</taxon>
        <taxon>Magnetococcia</taxon>
        <taxon>Magnetococcales</taxon>
        <taxon>Candidatus Magnetaquicoccaceae</taxon>
        <taxon>Candidatus Magnetaquiglobus</taxon>
    </lineage>
</organism>
<keyword evidence="2" id="KW-1185">Reference proteome</keyword>
<dbReference type="RefSeq" id="WP_420904934.1">
    <property type="nucleotide sequence ID" value="NZ_BAAFGK010000004.1"/>
</dbReference>
<dbReference type="Pfam" id="PF07009">
    <property type="entry name" value="NusG_II"/>
    <property type="match status" value="1"/>
</dbReference>
<reference evidence="1 2" key="1">
    <citation type="submission" date="2024-09" db="EMBL/GenBank/DDBJ databases">
        <title>Draft genome sequence of Candidatus Magnetaquicoccaceae bacterium FCR-1.</title>
        <authorList>
            <person name="Shimoshige H."/>
            <person name="Shimamura S."/>
            <person name="Taoka A."/>
            <person name="Kobayashi H."/>
            <person name="Maekawa T."/>
        </authorList>
    </citation>
    <scope>NUCLEOTIDE SEQUENCE [LARGE SCALE GENOMIC DNA]</scope>
    <source>
        <strain evidence="1 2">FCR-1</strain>
    </source>
</reference>
<accession>A0ABQ0C8M2</accession>